<keyword evidence="4" id="KW-0539">Nucleus</keyword>
<dbReference type="GO" id="GO:0005634">
    <property type="term" value="C:nucleus"/>
    <property type="evidence" value="ECO:0007669"/>
    <property type="project" value="TreeGrafter"/>
</dbReference>
<dbReference type="Proteomes" id="UP000053317">
    <property type="component" value="Unassembled WGS sequence"/>
</dbReference>
<keyword evidence="3" id="KW-0804">Transcription</keyword>
<sequence>MMSPPIVDNVANFNFSTLYQVLHDVIAELYGQNLGCEESPLDITETITKIFQLERSLRSWELTLPPQVNLIDTENIQLEGYTDPVLQRFRIILTLRKLNLDILLHRPMLIRAMEPYGNSEETRIPGVSPAMLKMQANALQTCVQSAESIISIIHAISTAESEKRQLLGAWWFSLYYG</sequence>
<keyword evidence="1" id="KW-0805">Transcription regulation</keyword>
<keyword evidence="2" id="KW-0238">DNA-binding</keyword>
<reference evidence="5 6" key="2">
    <citation type="submission" date="2015-05" db="EMBL/GenBank/DDBJ databases">
        <authorList>
            <person name="Morales-Cruz A."/>
            <person name="Amrine K.C."/>
            <person name="Cantu D."/>
        </authorList>
    </citation>
    <scope>NUCLEOTIDE SEQUENCE [LARGE SCALE GENOMIC DNA]</scope>
    <source>
        <strain evidence="5">UCRPC4</strain>
    </source>
</reference>
<dbReference type="GO" id="GO:0000978">
    <property type="term" value="F:RNA polymerase II cis-regulatory region sequence-specific DNA binding"/>
    <property type="evidence" value="ECO:0007669"/>
    <property type="project" value="TreeGrafter"/>
</dbReference>
<dbReference type="GO" id="GO:0000981">
    <property type="term" value="F:DNA-binding transcription factor activity, RNA polymerase II-specific"/>
    <property type="evidence" value="ECO:0007669"/>
    <property type="project" value="TreeGrafter"/>
</dbReference>
<keyword evidence="6" id="KW-1185">Reference proteome</keyword>
<protein>
    <submittedName>
        <fullName evidence="5">Putative c6 transcription factor</fullName>
    </submittedName>
</protein>
<dbReference type="PANTHER" id="PTHR47424:SF3">
    <property type="entry name" value="REGULATORY PROTEIN GAL4"/>
    <property type="match status" value="1"/>
</dbReference>
<dbReference type="EMBL" id="LCWF01000133">
    <property type="protein sequence ID" value="KKY18078.1"/>
    <property type="molecule type" value="Genomic_DNA"/>
</dbReference>
<reference evidence="5 6" key="1">
    <citation type="submission" date="2015-05" db="EMBL/GenBank/DDBJ databases">
        <title>Distinctive expansion of gene families associated with plant cell wall degradation and secondary metabolism in the genomes of grapevine trunk pathogens.</title>
        <authorList>
            <person name="Lawrence D.P."/>
            <person name="Travadon R."/>
            <person name="Rolshausen P.E."/>
            <person name="Baumgartner K."/>
        </authorList>
    </citation>
    <scope>NUCLEOTIDE SEQUENCE [LARGE SCALE GENOMIC DNA]</scope>
    <source>
        <strain evidence="5">UCRPC4</strain>
    </source>
</reference>
<dbReference type="PANTHER" id="PTHR47424">
    <property type="entry name" value="REGULATORY PROTEIN GAL4"/>
    <property type="match status" value="1"/>
</dbReference>
<dbReference type="CDD" id="cd12148">
    <property type="entry name" value="fungal_TF_MHR"/>
    <property type="match status" value="1"/>
</dbReference>
<gene>
    <name evidence="5" type="ORF">UCRPC4_g05282</name>
</gene>
<evidence type="ECO:0000256" key="4">
    <source>
        <dbReference type="ARBA" id="ARBA00023242"/>
    </source>
</evidence>
<evidence type="ECO:0000313" key="5">
    <source>
        <dbReference type="EMBL" id="KKY18078.1"/>
    </source>
</evidence>
<dbReference type="GO" id="GO:0000435">
    <property type="term" value="P:positive regulation of transcription from RNA polymerase II promoter by galactose"/>
    <property type="evidence" value="ECO:0007669"/>
    <property type="project" value="TreeGrafter"/>
</dbReference>
<evidence type="ECO:0000256" key="3">
    <source>
        <dbReference type="ARBA" id="ARBA00023163"/>
    </source>
</evidence>
<accession>A0A0G2G2G5</accession>
<name>A0A0G2G2G5_PHACM</name>
<dbReference type="OrthoDB" id="3364175at2759"/>
<evidence type="ECO:0000313" key="6">
    <source>
        <dbReference type="Proteomes" id="UP000053317"/>
    </source>
</evidence>
<evidence type="ECO:0000256" key="1">
    <source>
        <dbReference type="ARBA" id="ARBA00023015"/>
    </source>
</evidence>
<organism evidence="5 6">
    <name type="scientific">Phaeomoniella chlamydospora</name>
    <name type="common">Phaeoacremonium chlamydosporum</name>
    <dbReference type="NCBI Taxonomy" id="158046"/>
    <lineage>
        <taxon>Eukaryota</taxon>
        <taxon>Fungi</taxon>
        <taxon>Dikarya</taxon>
        <taxon>Ascomycota</taxon>
        <taxon>Pezizomycotina</taxon>
        <taxon>Eurotiomycetes</taxon>
        <taxon>Chaetothyriomycetidae</taxon>
        <taxon>Phaeomoniellales</taxon>
        <taxon>Phaeomoniellaceae</taxon>
        <taxon>Phaeomoniella</taxon>
    </lineage>
</organism>
<dbReference type="InterPro" id="IPR051127">
    <property type="entry name" value="Fungal_SecMet_Regulators"/>
</dbReference>
<comment type="caution">
    <text evidence="5">The sequence shown here is derived from an EMBL/GenBank/DDBJ whole genome shotgun (WGS) entry which is preliminary data.</text>
</comment>
<dbReference type="AlphaFoldDB" id="A0A0G2G2G5"/>
<evidence type="ECO:0000256" key="2">
    <source>
        <dbReference type="ARBA" id="ARBA00023125"/>
    </source>
</evidence>
<proteinExistence type="predicted"/>